<gene>
    <name evidence="1" type="ORF">MESS2_600007</name>
</gene>
<accession>M5F6M1</accession>
<evidence type="ECO:0000313" key="2">
    <source>
        <dbReference type="Proteomes" id="UP000012062"/>
    </source>
</evidence>
<organism evidence="1 2">
    <name type="scientific">Mesorhizobium metallidurans STM 2683</name>
    <dbReference type="NCBI Taxonomy" id="1297569"/>
    <lineage>
        <taxon>Bacteria</taxon>
        <taxon>Pseudomonadati</taxon>
        <taxon>Pseudomonadota</taxon>
        <taxon>Alphaproteobacteria</taxon>
        <taxon>Hyphomicrobiales</taxon>
        <taxon>Phyllobacteriaceae</taxon>
        <taxon>Mesorhizobium</taxon>
    </lineage>
</organism>
<dbReference type="EMBL" id="CAUM01000129">
    <property type="protein sequence ID" value="CCV07551.1"/>
    <property type="molecule type" value="Genomic_DNA"/>
</dbReference>
<comment type="caution">
    <text evidence="1">The sequence shown here is derived from an EMBL/GenBank/DDBJ whole genome shotgun (WGS) entry which is preliminary data.</text>
</comment>
<keyword evidence="2" id="KW-1185">Reference proteome</keyword>
<protein>
    <submittedName>
        <fullName evidence="1">Uncharacterized protein</fullName>
    </submittedName>
</protein>
<proteinExistence type="predicted"/>
<name>M5F6M1_9HYPH</name>
<sequence>MTSVAWVTGWVILGPSLPGTVSDIFFPARLYQSDQPLAVVFRVELLKGFFNLGFEVVADRHGVGLAPFCQIVVGAAGAGAHGAHVDRLGEAQRQFALGVLPAFLDDDLGGDIAPVDDDQIGHEFSLLQGALRLVGKDALPLSLDCIVLSDDRFRFSGRCNSFEHCRKRHQAACYGTTPAHSKATQS</sequence>
<dbReference type="STRING" id="1297569.MESS2_600007"/>
<dbReference type="AlphaFoldDB" id="M5F6M1"/>
<reference evidence="1 2" key="1">
    <citation type="submission" date="2013-02" db="EMBL/GenBank/DDBJ databases">
        <authorList>
            <person name="Genoscope - CEA"/>
        </authorList>
    </citation>
    <scope>NUCLEOTIDE SEQUENCE [LARGE SCALE GENOMIC DNA]</scope>
    <source>
        <strain evidence="1 2">STM 2683</strain>
    </source>
</reference>
<dbReference type="Proteomes" id="UP000012062">
    <property type="component" value="Unassembled WGS sequence"/>
</dbReference>
<evidence type="ECO:0000313" key="1">
    <source>
        <dbReference type="EMBL" id="CCV07551.1"/>
    </source>
</evidence>